<evidence type="ECO:0000313" key="5">
    <source>
        <dbReference type="EMBL" id="EEF28891.1"/>
    </source>
</evidence>
<dbReference type="InterPro" id="IPR058610">
    <property type="entry name" value="WIT1_2_N"/>
</dbReference>
<gene>
    <name evidence="5" type="ORF">RCOM_0095220</name>
</gene>
<evidence type="ECO:0000313" key="6">
    <source>
        <dbReference type="Proteomes" id="UP000008311"/>
    </source>
</evidence>
<keyword evidence="1" id="KW-0175">Coiled coil</keyword>
<keyword evidence="3" id="KW-0472">Membrane</keyword>
<dbReference type="eggNOG" id="ENOG502QPXD">
    <property type="taxonomic scope" value="Eukaryota"/>
</dbReference>
<dbReference type="FunCoup" id="B9T5G8">
    <property type="interactions" value="1099"/>
</dbReference>
<dbReference type="OrthoDB" id="1936068at2759"/>
<dbReference type="SUPFAM" id="SSF57997">
    <property type="entry name" value="Tropomyosin"/>
    <property type="match status" value="1"/>
</dbReference>
<feature type="region of interest" description="Disordered" evidence="2">
    <location>
        <begin position="1"/>
        <end position="24"/>
    </location>
</feature>
<keyword evidence="3" id="KW-0812">Transmembrane</keyword>
<dbReference type="InParanoid" id="B9T5G8"/>
<keyword evidence="6" id="KW-1185">Reference proteome</keyword>
<dbReference type="EMBL" id="EQ974528">
    <property type="protein sequence ID" value="EEF28891.1"/>
    <property type="molecule type" value="Genomic_DNA"/>
</dbReference>
<dbReference type="STRING" id="3988.B9T5G8"/>
<protein>
    <submittedName>
        <fullName evidence="5">DNA double-strand break repair rad50 ATPase, putative</fullName>
    </submittedName>
</protein>
<feature type="coiled-coil region" evidence="1">
    <location>
        <begin position="301"/>
        <end position="356"/>
    </location>
</feature>
<feature type="coiled-coil region" evidence="1">
    <location>
        <begin position="426"/>
        <end position="488"/>
    </location>
</feature>
<reference evidence="6" key="1">
    <citation type="journal article" date="2010" name="Nat. Biotechnol.">
        <title>Draft genome sequence of the oilseed species Ricinus communis.</title>
        <authorList>
            <person name="Chan A.P."/>
            <person name="Crabtree J."/>
            <person name="Zhao Q."/>
            <person name="Lorenzi H."/>
            <person name="Orvis J."/>
            <person name="Puiu D."/>
            <person name="Melake-Berhan A."/>
            <person name="Jones K.M."/>
            <person name="Redman J."/>
            <person name="Chen G."/>
            <person name="Cahoon E.B."/>
            <person name="Gedil M."/>
            <person name="Stanke M."/>
            <person name="Haas B.J."/>
            <person name="Wortman J.R."/>
            <person name="Fraser-Liggett C.M."/>
            <person name="Ravel J."/>
            <person name="Rabinowicz P.D."/>
        </authorList>
    </citation>
    <scope>NUCLEOTIDE SEQUENCE [LARGE SCALE GENOMIC DNA]</scope>
    <source>
        <strain evidence="6">cv. Hale</strain>
    </source>
</reference>
<evidence type="ECO:0000256" key="1">
    <source>
        <dbReference type="SAM" id="Coils"/>
    </source>
</evidence>
<dbReference type="InterPro" id="IPR039976">
    <property type="entry name" value="WIT1/WIT2"/>
</dbReference>
<dbReference type="AlphaFoldDB" id="B9T5G8"/>
<evidence type="ECO:0000259" key="4">
    <source>
        <dbReference type="Pfam" id="PF26581"/>
    </source>
</evidence>
<keyword evidence="3" id="KW-1133">Transmembrane helix</keyword>
<dbReference type="PANTHER" id="PTHR35705">
    <property type="entry name" value="WPP DOMAIN-INTERACTING TAIL-ANCHORED PROTEIN 1"/>
    <property type="match status" value="1"/>
</dbReference>
<evidence type="ECO:0000256" key="3">
    <source>
        <dbReference type="SAM" id="Phobius"/>
    </source>
</evidence>
<name>B9T5G8_RICCO</name>
<feature type="domain" description="WIT1/2 N-terminal helical bundle" evidence="4">
    <location>
        <begin position="46"/>
        <end position="177"/>
    </location>
</feature>
<accession>B9T5G8</accession>
<dbReference type="KEGG" id="rcu:8273676"/>
<evidence type="ECO:0000256" key="2">
    <source>
        <dbReference type="SAM" id="MobiDB-lite"/>
    </source>
</evidence>
<sequence>MDSEVSAEVSVSIDDVNSADPEAESSKVDLVVEMSSNGEISSELGIVHKFLTRMELDLACASEKLVNLSVLMMHLATKESEFETIASQEGDSVEALEFDLLSRILDSELTELDKFMITSQKNIVEVRKMISSYEHLGEMFMAMEEKLCDSEKALEQLQDQISEIREQSVRFQKTLSCLNGEEHWHGNDESNFLEDSQFLDTNAKIKMQTAEQQRHFLRMLEKSLAREMDLENKLTESKHMEEELKHRLISTEQEVFFMEEEAIDICERCFMAENAAEVLKGISQELLSRLQMLQFSLNGSIQRETELRSRLEKSLEQLEGKENALQKLNSSSAKLKDSLLSQTDNLKASLTEAEDKLILANSEALTFREKLNSLEKQLEEMGHLKLTSEKVDSLEKLLRESDIQLQHAVASVDASEEKQNMLYATIRDMENLIKDLKLKVLKAETRADSAEDKCIILSESNAELAEEMSFLRGKLVCLESSLNRAEETKNATARDIGIRTKVVMDLVMQLGIERERLQKQMTSLALDNKTLVVKLQQTEKAPFVVPNHLHRENGEKHLFAEHVKTQISAAGPKVDKTKKNASGSQTEMAAADSILEPGTVRRIDARVLSSKHVFMAVFILLISAAVYLFQS</sequence>
<dbReference type="Proteomes" id="UP000008311">
    <property type="component" value="Unassembled WGS sequence"/>
</dbReference>
<organism evidence="5 6">
    <name type="scientific">Ricinus communis</name>
    <name type="common">Castor bean</name>
    <dbReference type="NCBI Taxonomy" id="3988"/>
    <lineage>
        <taxon>Eukaryota</taxon>
        <taxon>Viridiplantae</taxon>
        <taxon>Streptophyta</taxon>
        <taxon>Embryophyta</taxon>
        <taxon>Tracheophyta</taxon>
        <taxon>Spermatophyta</taxon>
        <taxon>Magnoliopsida</taxon>
        <taxon>eudicotyledons</taxon>
        <taxon>Gunneridae</taxon>
        <taxon>Pentapetalae</taxon>
        <taxon>rosids</taxon>
        <taxon>fabids</taxon>
        <taxon>Malpighiales</taxon>
        <taxon>Euphorbiaceae</taxon>
        <taxon>Acalyphoideae</taxon>
        <taxon>Acalypheae</taxon>
        <taxon>Ricinus</taxon>
    </lineage>
</organism>
<dbReference type="Pfam" id="PF26581">
    <property type="entry name" value="WIT1_2_N"/>
    <property type="match status" value="1"/>
</dbReference>
<dbReference type="OMA" id="TMHVATR"/>
<feature type="transmembrane region" description="Helical" evidence="3">
    <location>
        <begin position="612"/>
        <end position="629"/>
    </location>
</feature>
<proteinExistence type="predicted"/>
<dbReference type="PANTHER" id="PTHR35705:SF1">
    <property type="entry name" value="WPP DOMAIN-INTERACTING TAIL-ANCHORED PROTEIN 1"/>
    <property type="match status" value="1"/>
</dbReference>